<accession>A0A179BV61</accession>
<organism evidence="1">
    <name type="scientific">Rhizobium leguminosarum</name>
    <dbReference type="NCBI Taxonomy" id="384"/>
    <lineage>
        <taxon>Bacteria</taxon>
        <taxon>Pseudomonadati</taxon>
        <taxon>Pseudomonadota</taxon>
        <taxon>Alphaproteobacteria</taxon>
        <taxon>Hyphomicrobiales</taxon>
        <taxon>Rhizobiaceae</taxon>
        <taxon>Rhizobium/Agrobacterium group</taxon>
        <taxon>Rhizobium</taxon>
    </lineage>
</organism>
<comment type="caution">
    <text evidence="1">The sequence shown here is derived from an EMBL/GenBank/DDBJ whole genome shotgun (WGS) entry which is preliminary data.</text>
</comment>
<dbReference type="AlphaFoldDB" id="A0A179BV61"/>
<evidence type="ECO:0000313" key="1">
    <source>
        <dbReference type="EMBL" id="OAP95113.1"/>
    </source>
</evidence>
<reference evidence="1" key="1">
    <citation type="submission" date="2016-04" db="EMBL/GenBank/DDBJ databases">
        <title>Fast-growing isolate from the root nodules of Vavilovia formosa.</title>
        <authorList>
            <person name="Kimeklis A."/>
            <person name="Safronova V."/>
            <person name="Belimov A."/>
            <person name="Andronov E."/>
        </authorList>
    </citation>
    <scope>NUCLEOTIDE SEQUENCE [LARGE SCALE GENOMIC DNA]</scope>
    <source>
        <strain evidence="1">Vaf-46</strain>
    </source>
</reference>
<sequence length="109" mass="12171">MSHSRSSSADRSDEAKAYRKLYSTARWGRLRHAHLSLHPLCHWCMMQEIVTEATEVHHADGGHKGDVTKFWSGPFISTCKSCHSSVGQQQDAGRKVVAYGVDGYPIELT</sequence>
<gene>
    <name evidence="1" type="ORF">A4U53_17980</name>
</gene>
<proteinExistence type="predicted"/>
<protein>
    <recommendedName>
        <fullName evidence="2">HNH endonuclease</fullName>
    </recommendedName>
</protein>
<dbReference type="EMBL" id="LWBS01000121">
    <property type="protein sequence ID" value="OAP95113.1"/>
    <property type="molecule type" value="Genomic_DNA"/>
</dbReference>
<name>A0A179BV61_RHILE</name>
<evidence type="ECO:0008006" key="2">
    <source>
        <dbReference type="Google" id="ProtNLM"/>
    </source>
</evidence>